<dbReference type="SUPFAM" id="SSF55307">
    <property type="entry name" value="Tubulin C-terminal domain-like"/>
    <property type="match status" value="1"/>
</dbReference>
<dbReference type="CDD" id="cd05233">
    <property type="entry name" value="SDR_c"/>
    <property type="match status" value="1"/>
</dbReference>
<dbReference type="GO" id="GO:0034256">
    <property type="term" value="F:chlorophyll(ide) b reductase activity"/>
    <property type="evidence" value="ECO:0007669"/>
    <property type="project" value="TreeGrafter"/>
</dbReference>
<evidence type="ECO:0000259" key="8">
    <source>
        <dbReference type="Pfam" id="PF03953"/>
    </source>
</evidence>
<dbReference type="GO" id="GO:0005525">
    <property type="term" value="F:GTP binding"/>
    <property type="evidence" value="ECO:0007669"/>
    <property type="project" value="UniProtKB-KW"/>
</dbReference>
<comment type="catalytic activity">
    <reaction evidence="6">
        <text>GTP + H2O = GDP + phosphate + H(+)</text>
        <dbReference type="Rhea" id="RHEA:19669"/>
        <dbReference type="ChEBI" id="CHEBI:15377"/>
        <dbReference type="ChEBI" id="CHEBI:15378"/>
        <dbReference type="ChEBI" id="CHEBI:37565"/>
        <dbReference type="ChEBI" id="CHEBI:43474"/>
        <dbReference type="ChEBI" id="CHEBI:58189"/>
    </reaction>
    <physiologicalReaction direction="left-to-right" evidence="6">
        <dbReference type="Rhea" id="RHEA:19670"/>
    </physiologicalReaction>
</comment>
<comment type="caution">
    <text evidence="9">The sequence shown here is derived from an EMBL/GenBank/DDBJ whole genome shotgun (WGS) entry which is preliminary data.</text>
</comment>
<dbReference type="EMBL" id="LHPG02000005">
    <property type="protein sequence ID" value="PRW58142.1"/>
    <property type="molecule type" value="Genomic_DNA"/>
</dbReference>
<dbReference type="InterPro" id="IPR008280">
    <property type="entry name" value="Tub_FtsZ_C"/>
</dbReference>
<evidence type="ECO:0000256" key="1">
    <source>
        <dbReference type="ARBA" id="ARBA00009636"/>
    </source>
</evidence>
<dbReference type="GO" id="GO:0010304">
    <property type="term" value="P:PSII associated light-harvesting complex II catabolic process"/>
    <property type="evidence" value="ECO:0007669"/>
    <property type="project" value="TreeGrafter"/>
</dbReference>
<gene>
    <name evidence="9" type="ORF">C2E21_2861</name>
</gene>
<dbReference type="GO" id="GO:0016787">
    <property type="term" value="F:hydrolase activity"/>
    <property type="evidence" value="ECO:0007669"/>
    <property type="project" value="UniProtKB-KW"/>
</dbReference>
<dbReference type="PANTHER" id="PTHR24314">
    <property type="entry name" value="NON-SPECIFIC LIPID TRANSFER PROTEIN-RELATED"/>
    <property type="match status" value="1"/>
</dbReference>
<dbReference type="Gene3D" id="1.10.287.600">
    <property type="entry name" value="Helix hairpin bin"/>
    <property type="match status" value="1"/>
</dbReference>
<dbReference type="InterPro" id="IPR036291">
    <property type="entry name" value="NAD(P)-bd_dom_sf"/>
</dbReference>
<keyword evidence="5" id="KW-0342">GTP-binding</keyword>
<dbReference type="InterPro" id="IPR002347">
    <property type="entry name" value="SDR_fam"/>
</dbReference>
<dbReference type="Pfam" id="PF00106">
    <property type="entry name" value="adh_short"/>
    <property type="match status" value="1"/>
</dbReference>
<dbReference type="GO" id="GO:0007017">
    <property type="term" value="P:microtubule-based process"/>
    <property type="evidence" value="ECO:0007669"/>
    <property type="project" value="InterPro"/>
</dbReference>
<keyword evidence="2" id="KW-0493">Microtubule</keyword>
<evidence type="ECO:0000313" key="10">
    <source>
        <dbReference type="Proteomes" id="UP000239899"/>
    </source>
</evidence>
<dbReference type="FunFam" id="1.10.287.600:FF:000005">
    <property type="entry name" value="Tubulin alpha chain"/>
    <property type="match status" value="1"/>
</dbReference>
<evidence type="ECO:0000313" key="9">
    <source>
        <dbReference type="EMBL" id="PRW58142.1"/>
    </source>
</evidence>
<comment type="similarity">
    <text evidence="1">Belongs to the tubulin family.</text>
</comment>
<dbReference type="OrthoDB" id="3592703at2759"/>
<dbReference type="GO" id="GO:0005200">
    <property type="term" value="F:structural constituent of cytoskeleton"/>
    <property type="evidence" value="ECO:0007669"/>
    <property type="project" value="InterPro"/>
</dbReference>
<dbReference type="Proteomes" id="UP000239899">
    <property type="component" value="Unassembled WGS sequence"/>
</dbReference>
<evidence type="ECO:0000256" key="4">
    <source>
        <dbReference type="ARBA" id="ARBA00022801"/>
    </source>
</evidence>
<dbReference type="InterPro" id="IPR002452">
    <property type="entry name" value="Alpha_tubulin"/>
</dbReference>
<feature type="region of interest" description="Disordered" evidence="7">
    <location>
        <begin position="376"/>
        <end position="395"/>
    </location>
</feature>
<proteinExistence type="inferred from homology"/>
<protein>
    <recommendedName>
        <fullName evidence="8">Tubulin/FtsZ 2-layer sandwich domain-containing protein</fullName>
    </recommendedName>
</protein>
<keyword evidence="4" id="KW-0378">Hydrolase</keyword>
<dbReference type="InterPro" id="IPR018316">
    <property type="entry name" value="Tubulin/FtsZ_2-layer-sand-dom"/>
</dbReference>
<feature type="domain" description="Tubulin/FtsZ 2-layer sandwich" evidence="8">
    <location>
        <begin position="291"/>
        <end position="337"/>
    </location>
</feature>
<evidence type="ECO:0000256" key="7">
    <source>
        <dbReference type="SAM" id="MobiDB-lite"/>
    </source>
</evidence>
<keyword evidence="10" id="KW-1185">Reference proteome</keyword>
<dbReference type="Gene3D" id="3.30.1330.20">
    <property type="entry name" value="Tubulin/FtsZ, C-terminal domain"/>
    <property type="match status" value="1"/>
</dbReference>
<feature type="region of interest" description="Disordered" evidence="7">
    <location>
        <begin position="1"/>
        <end position="22"/>
    </location>
</feature>
<evidence type="ECO:0000256" key="6">
    <source>
        <dbReference type="ARBA" id="ARBA00049117"/>
    </source>
</evidence>
<sequence length="395" mass="42498">MSAPAVTSSASAASSSSSAGPGKRIVITGGSKGLGFAMAHLRQQYGAERVHGTTCDVSSPEDMARLGDFVGERLGGVDLWINNAGELTAKRLLADVEASEVVRVVGTNVLGSLLGSQQAVRLMRQQPAAAEPVYHIFNYGFSKWGAKLTKSAVTHKATKRALSQLMESLADELKEAGLTSIGVHNLSPGMLLTDLLLKDSTPVSRRFFNALAEEPETVAAVVAPQVRAVRGSGTSIEYLNPADATLRILRGLPQIINGGRFFDKEGNRVPRPGERYAPNGVRLQLPQAPERWCPGFKCGINYQPPTEVPGGDLAKVQRAVCMISNSTAIAEVFSRLDHKFDLMYAKRAFVHWYVGEGMEEGEFSEAREGLAALEKDYEEVGAESAEGEEDGEDEY</sequence>
<dbReference type="STRING" id="3076.A0A2P6TVQ6"/>
<dbReference type="AlphaFoldDB" id="A0A2P6TVQ6"/>
<dbReference type="GO" id="GO:0015996">
    <property type="term" value="P:chlorophyll catabolic process"/>
    <property type="evidence" value="ECO:0007669"/>
    <property type="project" value="TreeGrafter"/>
</dbReference>
<feature type="compositionally biased region" description="Low complexity" evidence="7">
    <location>
        <begin position="1"/>
        <end position="19"/>
    </location>
</feature>
<dbReference type="PANTHER" id="PTHR24314:SF26">
    <property type="match status" value="1"/>
</dbReference>
<evidence type="ECO:0000256" key="2">
    <source>
        <dbReference type="ARBA" id="ARBA00022701"/>
    </source>
</evidence>
<dbReference type="InterPro" id="IPR037103">
    <property type="entry name" value="Tubulin/FtsZ-like_C"/>
</dbReference>
<dbReference type="Gene3D" id="3.40.50.720">
    <property type="entry name" value="NAD(P)-binding Rossmann-like Domain"/>
    <property type="match status" value="1"/>
</dbReference>
<dbReference type="PRINTS" id="PR01162">
    <property type="entry name" value="ALPHATUBULIN"/>
</dbReference>
<organism evidence="9 10">
    <name type="scientific">Chlorella sorokiniana</name>
    <name type="common">Freshwater green alga</name>
    <dbReference type="NCBI Taxonomy" id="3076"/>
    <lineage>
        <taxon>Eukaryota</taxon>
        <taxon>Viridiplantae</taxon>
        <taxon>Chlorophyta</taxon>
        <taxon>core chlorophytes</taxon>
        <taxon>Trebouxiophyceae</taxon>
        <taxon>Chlorellales</taxon>
        <taxon>Chlorellaceae</taxon>
        <taxon>Chlorella clade</taxon>
        <taxon>Chlorella</taxon>
    </lineage>
</organism>
<dbReference type="Pfam" id="PF03953">
    <property type="entry name" value="Tubulin_C"/>
    <property type="match status" value="1"/>
</dbReference>
<evidence type="ECO:0000256" key="3">
    <source>
        <dbReference type="ARBA" id="ARBA00022741"/>
    </source>
</evidence>
<accession>A0A2P6TVQ6</accession>
<evidence type="ECO:0000256" key="5">
    <source>
        <dbReference type="ARBA" id="ARBA00023134"/>
    </source>
</evidence>
<reference evidence="9 10" key="1">
    <citation type="journal article" date="2018" name="Plant J.">
        <title>Genome sequences of Chlorella sorokiniana UTEX 1602 and Micractinium conductrix SAG 241.80: implications to maltose excretion by a green alga.</title>
        <authorList>
            <person name="Arriola M.B."/>
            <person name="Velmurugan N."/>
            <person name="Zhang Y."/>
            <person name="Plunkett M.H."/>
            <person name="Hondzo H."/>
            <person name="Barney B.M."/>
        </authorList>
    </citation>
    <scope>NUCLEOTIDE SEQUENCE [LARGE SCALE GENOMIC DNA]</scope>
    <source>
        <strain evidence="10">UTEX 1602</strain>
    </source>
</reference>
<dbReference type="SUPFAM" id="SSF51735">
    <property type="entry name" value="NAD(P)-binding Rossmann-fold domains"/>
    <property type="match status" value="1"/>
</dbReference>
<keyword evidence="3" id="KW-0547">Nucleotide-binding</keyword>
<dbReference type="GO" id="GO:0005874">
    <property type="term" value="C:microtubule"/>
    <property type="evidence" value="ECO:0007669"/>
    <property type="project" value="UniProtKB-KW"/>
</dbReference>
<dbReference type="InterPro" id="IPR023123">
    <property type="entry name" value="Tubulin_C"/>
</dbReference>
<dbReference type="InterPro" id="IPR052625">
    <property type="entry name" value="Chl_b_Red"/>
</dbReference>
<name>A0A2P6TVQ6_CHLSO</name>